<dbReference type="Proteomes" id="UP000665020">
    <property type="component" value="Chromosome"/>
</dbReference>
<accession>A0A8A7KE82</accession>
<keyword evidence="7" id="KW-0598">Phosphotransferase system</keyword>
<dbReference type="PANTHER" id="PTHR33705">
    <property type="entry name" value="PHOSPHOCARRIER PROTEIN HPR"/>
    <property type="match status" value="1"/>
</dbReference>
<dbReference type="GO" id="GO:0005737">
    <property type="term" value="C:cytoplasm"/>
    <property type="evidence" value="ECO:0007669"/>
    <property type="project" value="UniProtKB-SubCell"/>
</dbReference>
<evidence type="ECO:0000256" key="3">
    <source>
        <dbReference type="ARBA" id="ARBA00020422"/>
    </source>
</evidence>
<dbReference type="PROSITE" id="PS51350">
    <property type="entry name" value="PTS_HPR_DOM"/>
    <property type="match status" value="1"/>
</dbReference>
<dbReference type="CDD" id="cd00367">
    <property type="entry name" value="PTS-HPr_like"/>
    <property type="match status" value="1"/>
</dbReference>
<keyword evidence="6" id="KW-0762">Sugar transport</keyword>
<reference evidence="10" key="1">
    <citation type="submission" date="2019-12" db="EMBL/GenBank/DDBJ databases">
        <authorList>
            <person name="zhang j."/>
            <person name="sun C.M."/>
        </authorList>
    </citation>
    <scope>NUCLEOTIDE SEQUENCE</scope>
    <source>
        <strain evidence="10">NS-1</strain>
    </source>
</reference>
<organism evidence="10 11">
    <name type="scientific">Iocasia fonsfrigidae</name>
    <dbReference type="NCBI Taxonomy" id="2682810"/>
    <lineage>
        <taxon>Bacteria</taxon>
        <taxon>Bacillati</taxon>
        <taxon>Bacillota</taxon>
        <taxon>Clostridia</taxon>
        <taxon>Halanaerobiales</taxon>
        <taxon>Halanaerobiaceae</taxon>
        <taxon>Iocasia</taxon>
    </lineage>
</organism>
<evidence type="ECO:0000256" key="8">
    <source>
        <dbReference type="ARBA" id="ARBA00033055"/>
    </source>
</evidence>
<evidence type="ECO:0000313" key="10">
    <source>
        <dbReference type="EMBL" id="QTL99570.1"/>
    </source>
</evidence>
<evidence type="ECO:0000313" key="11">
    <source>
        <dbReference type="Proteomes" id="UP000665020"/>
    </source>
</evidence>
<protein>
    <recommendedName>
        <fullName evidence="3">Phosphocarrier protein HPr</fullName>
    </recommendedName>
    <alternativeName>
        <fullName evidence="8">Histidine-containing protein</fullName>
    </alternativeName>
</protein>
<dbReference type="PANTHER" id="PTHR33705:SF1">
    <property type="entry name" value="PHOSPHOCARRIER PROTEIN HPR"/>
    <property type="match status" value="1"/>
</dbReference>
<keyword evidence="11" id="KW-1185">Reference proteome</keyword>
<dbReference type="GO" id="GO:0009401">
    <property type="term" value="P:phosphoenolpyruvate-dependent sugar phosphotransferase system"/>
    <property type="evidence" value="ECO:0007669"/>
    <property type="project" value="UniProtKB-KW"/>
</dbReference>
<dbReference type="InterPro" id="IPR050399">
    <property type="entry name" value="HPr"/>
</dbReference>
<evidence type="ECO:0000256" key="6">
    <source>
        <dbReference type="ARBA" id="ARBA00022597"/>
    </source>
</evidence>
<proteinExistence type="predicted"/>
<dbReference type="KEGG" id="ifn:GM661_17240"/>
<dbReference type="Pfam" id="PF00381">
    <property type="entry name" value="PTS-HPr"/>
    <property type="match status" value="1"/>
</dbReference>
<evidence type="ECO:0000256" key="7">
    <source>
        <dbReference type="ARBA" id="ARBA00022683"/>
    </source>
</evidence>
<evidence type="ECO:0000256" key="2">
    <source>
        <dbReference type="ARBA" id="ARBA00004496"/>
    </source>
</evidence>
<evidence type="ECO:0000256" key="5">
    <source>
        <dbReference type="ARBA" id="ARBA00022490"/>
    </source>
</evidence>
<dbReference type="InterPro" id="IPR035895">
    <property type="entry name" value="HPr-like_sf"/>
</dbReference>
<dbReference type="SUPFAM" id="SSF55594">
    <property type="entry name" value="HPr-like"/>
    <property type="match status" value="1"/>
</dbReference>
<evidence type="ECO:0000256" key="4">
    <source>
        <dbReference type="ARBA" id="ARBA00022448"/>
    </source>
</evidence>
<name>A0A8A7KE82_9FIRM</name>
<dbReference type="PROSITE" id="PS00369">
    <property type="entry name" value="PTS_HPR_HIS"/>
    <property type="match status" value="1"/>
</dbReference>
<sequence>MLEKEITLKNETGLHARPAARFAKLANTFSSDIKISYQGKTYNGKSIMRIMTLGIPCGARFTLQVEGQDEEEALNQLEELLLHGLE</sequence>
<comment type="function">
    <text evidence="1">General (non sugar-specific) component of the phosphoenolpyruvate-dependent sugar phosphotransferase system (sugar PTS). This major carbohydrate active-transport system catalyzes the phosphorylation of incoming sugar substrates concomitantly with their translocation across the cell membrane. The phosphoryl group from phosphoenolpyruvate (PEP) is transferred to the phosphoryl carrier protein HPr by enzyme I. Phospho-HPr then transfers it to the PTS EIIA domain.</text>
</comment>
<keyword evidence="5" id="KW-0963">Cytoplasm</keyword>
<dbReference type="Gene3D" id="3.30.1340.10">
    <property type="entry name" value="HPr-like"/>
    <property type="match status" value="1"/>
</dbReference>
<evidence type="ECO:0000256" key="1">
    <source>
        <dbReference type="ARBA" id="ARBA00003681"/>
    </source>
</evidence>
<evidence type="ECO:0000259" key="9">
    <source>
        <dbReference type="PROSITE" id="PS51350"/>
    </source>
</evidence>
<dbReference type="EMBL" id="CP046640">
    <property type="protein sequence ID" value="QTL99570.1"/>
    <property type="molecule type" value="Genomic_DNA"/>
</dbReference>
<dbReference type="NCBIfam" id="TIGR01003">
    <property type="entry name" value="PTS_HPr_family"/>
    <property type="match status" value="1"/>
</dbReference>
<dbReference type="InterPro" id="IPR002114">
    <property type="entry name" value="PTS_HPr_Ser_P_site"/>
</dbReference>
<keyword evidence="4" id="KW-0813">Transport</keyword>
<dbReference type="PROSITE" id="PS00589">
    <property type="entry name" value="PTS_HPR_SER"/>
    <property type="match status" value="1"/>
</dbReference>
<dbReference type="InterPro" id="IPR001020">
    <property type="entry name" value="PTS_HPr_His_P_site"/>
</dbReference>
<dbReference type="RefSeq" id="WP_125986518.1">
    <property type="nucleotide sequence ID" value="NZ_CP046640.1"/>
</dbReference>
<comment type="subcellular location">
    <subcellularLocation>
        <location evidence="2">Cytoplasm</location>
    </subcellularLocation>
</comment>
<dbReference type="InterPro" id="IPR000032">
    <property type="entry name" value="HPr-like"/>
</dbReference>
<gene>
    <name evidence="10" type="ORF">GM661_17240</name>
</gene>
<dbReference type="PRINTS" id="PR00107">
    <property type="entry name" value="PHOSPHOCPHPR"/>
</dbReference>
<feature type="domain" description="HPr" evidence="9">
    <location>
        <begin position="1"/>
        <end position="86"/>
    </location>
</feature>
<dbReference type="AlphaFoldDB" id="A0A8A7KE82"/>